<reference evidence="2 3" key="1">
    <citation type="submission" date="2018-11" db="EMBL/GenBank/DDBJ databases">
        <title>Genome sequence of Apiotrichum porosum DSM 27194.</title>
        <authorList>
            <person name="Aliyu H."/>
            <person name="Gorte O."/>
            <person name="Ochsenreither K."/>
        </authorList>
    </citation>
    <scope>NUCLEOTIDE SEQUENCE [LARGE SCALE GENOMIC DNA]</scope>
    <source>
        <strain evidence="2 3">DSM 27194</strain>
    </source>
</reference>
<dbReference type="AlphaFoldDB" id="A0A427Y0G7"/>
<name>A0A427Y0G7_9TREE</name>
<comment type="caution">
    <text evidence="2">The sequence shown here is derived from an EMBL/GenBank/DDBJ whole genome shotgun (WGS) entry which is preliminary data.</text>
</comment>
<proteinExistence type="predicted"/>
<dbReference type="EMBL" id="RSCE01000003">
    <property type="protein sequence ID" value="RSH84609.1"/>
    <property type="molecule type" value="Genomic_DNA"/>
</dbReference>
<feature type="compositionally biased region" description="Polar residues" evidence="1">
    <location>
        <begin position="17"/>
        <end position="29"/>
    </location>
</feature>
<protein>
    <submittedName>
        <fullName evidence="2">Uncharacterized protein</fullName>
    </submittedName>
</protein>
<feature type="region of interest" description="Disordered" evidence="1">
    <location>
        <begin position="1"/>
        <end position="32"/>
    </location>
</feature>
<feature type="compositionally biased region" description="Low complexity" evidence="1">
    <location>
        <begin position="100"/>
        <end position="113"/>
    </location>
</feature>
<evidence type="ECO:0000256" key="1">
    <source>
        <dbReference type="SAM" id="MobiDB-lite"/>
    </source>
</evidence>
<organism evidence="2 3">
    <name type="scientific">Apiotrichum porosum</name>
    <dbReference type="NCBI Taxonomy" id="105984"/>
    <lineage>
        <taxon>Eukaryota</taxon>
        <taxon>Fungi</taxon>
        <taxon>Dikarya</taxon>
        <taxon>Basidiomycota</taxon>
        <taxon>Agaricomycotina</taxon>
        <taxon>Tremellomycetes</taxon>
        <taxon>Trichosporonales</taxon>
        <taxon>Trichosporonaceae</taxon>
        <taxon>Apiotrichum</taxon>
    </lineage>
</organism>
<dbReference type="Proteomes" id="UP000279236">
    <property type="component" value="Unassembled WGS sequence"/>
</dbReference>
<evidence type="ECO:0000313" key="3">
    <source>
        <dbReference type="Proteomes" id="UP000279236"/>
    </source>
</evidence>
<dbReference type="GeneID" id="39590676"/>
<feature type="region of interest" description="Disordered" evidence="1">
    <location>
        <begin position="99"/>
        <end position="126"/>
    </location>
</feature>
<dbReference type="RefSeq" id="XP_028478057.1">
    <property type="nucleotide sequence ID" value="XM_028621605.1"/>
</dbReference>
<accession>A0A427Y0G7</accession>
<gene>
    <name evidence="2" type="ORF">EHS24_006133</name>
</gene>
<sequence>MTRPLDEKVNSPIKLQLPNNRNPCGSNSLDAAEDKRRYSQELYRFHMAMWDTRRADLERRSATHALTALFCPSTLMETEQPWCWQNGGPCMSPGSYINDSARSSTHVSSTSLTGIQSRLPQPPHTA</sequence>
<evidence type="ECO:0000313" key="2">
    <source>
        <dbReference type="EMBL" id="RSH84609.1"/>
    </source>
</evidence>
<keyword evidence="3" id="KW-1185">Reference proteome</keyword>